<reference evidence="1" key="1">
    <citation type="submission" date="2020-10" db="EMBL/GenBank/DDBJ databases">
        <title>Feather gene expression reveals the developmental basis of iridescence in African starlings.</title>
        <authorList>
            <person name="Rubenstein D.R."/>
        </authorList>
    </citation>
    <scope>NUCLEOTIDE SEQUENCE</scope>
    <source>
        <strain evidence="1">SS15</strain>
        <tissue evidence="1">Liver</tissue>
    </source>
</reference>
<proteinExistence type="predicted"/>
<comment type="caution">
    <text evidence="1">The sequence shown here is derived from an EMBL/GenBank/DDBJ whole genome shotgun (WGS) entry which is preliminary data.</text>
</comment>
<evidence type="ECO:0000313" key="3">
    <source>
        <dbReference type="Proteomes" id="UP000618051"/>
    </source>
</evidence>
<organism evidence="1">
    <name type="scientific">Lamprotornis superbus</name>
    <dbReference type="NCBI Taxonomy" id="245042"/>
    <lineage>
        <taxon>Eukaryota</taxon>
        <taxon>Metazoa</taxon>
        <taxon>Chordata</taxon>
        <taxon>Craniata</taxon>
        <taxon>Vertebrata</taxon>
        <taxon>Euteleostomi</taxon>
        <taxon>Archelosauria</taxon>
        <taxon>Archosauria</taxon>
        <taxon>Dinosauria</taxon>
        <taxon>Saurischia</taxon>
        <taxon>Theropoda</taxon>
        <taxon>Coelurosauria</taxon>
        <taxon>Aves</taxon>
        <taxon>Neognathae</taxon>
        <taxon>Neoaves</taxon>
        <taxon>Telluraves</taxon>
        <taxon>Australaves</taxon>
        <taxon>Passeriformes</taxon>
        <taxon>Sturnidae</taxon>
        <taxon>Lamprotornis</taxon>
    </lineage>
</organism>
<reference evidence="2" key="3">
    <citation type="submission" date="2022-01" db="EMBL/GenBank/DDBJ databases">
        <authorList>
            <person name="Rubenstein D.R."/>
        </authorList>
    </citation>
    <scope>NUCLEOTIDE SEQUENCE</scope>
    <source>
        <strain evidence="2">SS15</strain>
        <tissue evidence="2">Liver</tissue>
    </source>
</reference>
<dbReference type="AlphaFoldDB" id="A0A835NRK5"/>
<evidence type="ECO:0000313" key="2">
    <source>
        <dbReference type="EMBL" id="KAI1231355.1"/>
    </source>
</evidence>
<reference evidence="2 3" key="2">
    <citation type="journal article" date="2021" name="J. Hered.">
        <title>Feather Gene Expression Elucidates the Developmental Basis of Plumage Iridescence in African Starlings.</title>
        <authorList>
            <person name="Rubenstein D.R."/>
            <person name="Corvelo A."/>
            <person name="MacManes M.D."/>
            <person name="Maia R."/>
            <person name="Narzisi G."/>
            <person name="Rousaki A."/>
            <person name="Vandenabeele P."/>
            <person name="Shawkey M.D."/>
            <person name="Solomon J."/>
        </authorList>
    </citation>
    <scope>NUCLEOTIDE SEQUENCE [LARGE SCALE GENOMIC DNA]</scope>
    <source>
        <strain evidence="2">SS15</strain>
    </source>
</reference>
<accession>A0A835NRK5</accession>
<dbReference type="EMBL" id="JADDUC010000095">
    <property type="protein sequence ID" value="KAG0119060.1"/>
    <property type="molecule type" value="Genomic_DNA"/>
</dbReference>
<protein>
    <submittedName>
        <fullName evidence="1">Uncharacterized protein</fullName>
    </submittedName>
</protein>
<gene>
    <name evidence="2" type="ORF">IHE44_0007800</name>
    <name evidence="1" type="ORF">IHE44_014999</name>
</gene>
<name>A0A835NRK5_9PASS</name>
<sequence length="59" mass="6303">MLSIALPARALLASLPCGFLAALFLPSNFSLLRGLGLLRRVGRFAEADFGLLALSLQCR</sequence>
<dbReference type="Proteomes" id="UP000618051">
    <property type="component" value="Unassembled WGS sequence"/>
</dbReference>
<dbReference type="EMBL" id="JADDUC020000026">
    <property type="protein sequence ID" value="KAI1231355.1"/>
    <property type="molecule type" value="Genomic_DNA"/>
</dbReference>
<keyword evidence="3" id="KW-1185">Reference proteome</keyword>
<evidence type="ECO:0000313" key="1">
    <source>
        <dbReference type="EMBL" id="KAG0119060.1"/>
    </source>
</evidence>